<dbReference type="PROSITE" id="PS01124">
    <property type="entry name" value="HTH_ARAC_FAMILY_2"/>
    <property type="match status" value="1"/>
</dbReference>
<dbReference type="PANTHER" id="PTHR43280">
    <property type="entry name" value="ARAC-FAMILY TRANSCRIPTIONAL REGULATOR"/>
    <property type="match status" value="1"/>
</dbReference>
<evidence type="ECO:0000256" key="2">
    <source>
        <dbReference type="ARBA" id="ARBA00023125"/>
    </source>
</evidence>
<name>A0A2S7VK35_PHOAN</name>
<evidence type="ECO:0000256" key="3">
    <source>
        <dbReference type="ARBA" id="ARBA00023163"/>
    </source>
</evidence>
<dbReference type="InterPro" id="IPR018060">
    <property type="entry name" value="HTH_AraC"/>
</dbReference>
<comment type="caution">
    <text evidence="5">The sequence shown here is derived from an EMBL/GenBank/DDBJ whole genome shotgun (WGS) entry which is preliminary data.</text>
</comment>
<sequence>MKATLEKVPQRIGCSWRFKKIIEPVKEFSWHYHQKEFELLIHRNFRSRCHIGHYQGDFDQASMILIAPNVPHGIESIRTADNKDYETFVVWFKQDWIANMMFSCQELRKVDSLLKRAEKGLLFSPDTTQKVITIIETIDENHFDPINLLAALIHIFEALCQDKASQTLLSHNVENKNYDQCNKEKIERLCAFIDQHYAEPITLEDVANFICTSESTIHRLFEQHFNETFIQYLKKLRLNHASELLVSSSEPISHVAEQVGYRNQANFNRQFKQYKSMTPREYRRTYKLDAKV</sequence>
<evidence type="ECO:0000259" key="4">
    <source>
        <dbReference type="PROSITE" id="PS01124"/>
    </source>
</evidence>
<keyword evidence="3" id="KW-0804">Transcription</keyword>
<dbReference type="Pfam" id="PF12833">
    <property type="entry name" value="HTH_18"/>
    <property type="match status" value="1"/>
</dbReference>
<accession>A0A2S7VK35</accession>
<dbReference type="AlphaFoldDB" id="A0A2S7VK35"/>
<dbReference type="InterPro" id="IPR020449">
    <property type="entry name" value="Tscrpt_reg_AraC-type_HTH"/>
</dbReference>
<evidence type="ECO:0000313" key="5">
    <source>
        <dbReference type="EMBL" id="PQJ62516.1"/>
    </source>
</evidence>
<dbReference type="OrthoDB" id="9816011at2"/>
<organism evidence="5 6">
    <name type="scientific">Photobacterium angustum</name>
    <dbReference type="NCBI Taxonomy" id="661"/>
    <lineage>
        <taxon>Bacteria</taxon>
        <taxon>Pseudomonadati</taxon>
        <taxon>Pseudomonadota</taxon>
        <taxon>Gammaproteobacteria</taxon>
        <taxon>Vibrionales</taxon>
        <taxon>Vibrionaceae</taxon>
        <taxon>Photobacterium</taxon>
    </lineage>
</organism>
<protein>
    <submittedName>
        <fullName evidence="5">AraC family transcriptional regulator</fullName>
    </submittedName>
</protein>
<dbReference type="Proteomes" id="UP000238730">
    <property type="component" value="Unassembled WGS sequence"/>
</dbReference>
<gene>
    <name evidence="5" type="ORF">BTO08_20010</name>
</gene>
<dbReference type="PANTHER" id="PTHR43280:SF27">
    <property type="entry name" value="TRANSCRIPTIONAL REGULATOR MTLR"/>
    <property type="match status" value="1"/>
</dbReference>
<keyword evidence="2" id="KW-0238">DNA-binding</keyword>
<dbReference type="GO" id="GO:0043565">
    <property type="term" value="F:sequence-specific DNA binding"/>
    <property type="evidence" value="ECO:0007669"/>
    <property type="project" value="InterPro"/>
</dbReference>
<proteinExistence type="predicted"/>
<dbReference type="RefSeq" id="WP_105062321.1">
    <property type="nucleotide sequence ID" value="NZ_MSCJ01000003.1"/>
</dbReference>
<dbReference type="Gene3D" id="1.10.10.60">
    <property type="entry name" value="Homeodomain-like"/>
    <property type="match status" value="2"/>
</dbReference>
<feature type="domain" description="HTH araC/xylS-type" evidence="4">
    <location>
        <begin position="187"/>
        <end position="285"/>
    </location>
</feature>
<evidence type="ECO:0000256" key="1">
    <source>
        <dbReference type="ARBA" id="ARBA00023015"/>
    </source>
</evidence>
<dbReference type="PRINTS" id="PR00032">
    <property type="entry name" value="HTHARAC"/>
</dbReference>
<keyword evidence="1" id="KW-0805">Transcription regulation</keyword>
<dbReference type="GO" id="GO:0003700">
    <property type="term" value="F:DNA-binding transcription factor activity"/>
    <property type="evidence" value="ECO:0007669"/>
    <property type="project" value="InterPro"/>
</dbReference>
<dbReference type="InterPro" id="IPR009057">
    <property type="entry name" value="Homeodomain-like_sf"/>
</dbReference>
<reference evidence="5 6" key="1">
    <citation type="submission" date="2016-12" db="EMBL/GenBank/DDBJ databases">
        <title>Diversity of luminous bacteria.</title>
        <authorList>
            <person name="Yoshizawa S."/>
            <person name="Kogure K."/>
        </authorList>
    </citation>
    <scope>NUCLEOTIDE SEQUENCE [LARGE SCALE GENOMIC DNA]</scope>
    <source>
        <strain evidence="5 6">LC1-200</strain>
    </source>
</reference>
<dbReference type="SUPFAM" id="SSF46689">
    <property type="entry name" value="Homeodomain-like"/>
    <property type="match status" value="2"/>
</dbReference>
<evidence type="ECO:0000313" key="6">
    <source>
        <dbReference type="Proteomes" id="UP000238730"/>
    </source>
</evidence>
<dbReference type="EMBL" id="MSCJ01000003">
    <property type="protein sequence ID" value="PQJ62516.1"/>
    <property type="molecule type" value="Genomic_DNA"/>
</dbReference>
<dbReference type="SMART" id="SM00342">
    <property type="entry name" value="HTH_ARAC"/>
    <property type="match status" value="1"/>
</dbReference>